<dbReference type="GO" id="GO:0015074">
    <property type="term" value="P:DNA integration"/>
    <property type="evidence" value="ECO:0007669"/>
    <property type="project" value="UniProtKB-KW"/>
</dbReference>
<proteinExistence type="inferred from homology"/>
<keyword evidence="2" id="KW-0229">DNA integration</keyword>
<dbReference type="GO" id="GO:0003677">
    <property type="term" value="F:DNA binding"/>
    <property type="evidence" value="ECO:0007669"/>
    <property type="project" value="UniProtKB-KW"/>
</dbReference>
<accession>A0A0U3THR2</accession>
<dbReference type="PROSITE" id="PS51736">
    <property type="entry name" value="RECOMBINASES_3"/>
    <property type="match status" value="1"/>
</dbReference>
<dbReference type="PROSITE" id="PS00397">
    <property type="entry name" value="RECOMBINASES_1"/>
    <property type="match status" value="1"/>
</dbReference>
<dbReference type="Pfam" id="PF00239">
    <property type="entry name" value="Resolvase"/>
    <property type="match status" value="1"/>
</dbReference>
<dbReference type="SMART" id="SM00857">
    <property type="entry name" value="Resolvase"/>
    <property type="match status" value="1"/>
</dbReference>
<dbReference type="InterPro" id="IPR036162">
    <property type="entry name" value="Resolvase-like_N_sf"/>
</dbReference>
<name>A0A0U3THR2_ENTCL</name>
<keyword evidence="3" id="KW-0238">DNA-binding</keyword>
<feature type="domain" description="Resolvase/invertase-type recombinase catalytic" evidence="7">
    <location>
        <begin position="2"/>
        <end position="135"/>
    </location>
</feature>
<comment type="similarity">
    <text evidence="1">Belongs to the site-specific recombinase resolvase family.</text>
</comment>
<feature type="active site" description="O-(5'-phospho-DNA)-serine intermediate" evidence="5 6">
    <location>
        <position position="10"/>
    </location>
</feature>
<evidence type="ECO:0000256" key="3">
    <source>
        <dbReference type="ARBA" id="ARBA00023125"/>
    </source>
</evidence>
<dbReference type="PANTHER" id="PTHR30461">
    <property type="entry name" value="DNA-INVERTASE FROM LAMBDOID PROPHAGE"/>
    <property type="match status" value="1"/>
</dbReference>
<evidence type="ECO:0000256" key="2">
    <source>
        <dbReference type="ARBA" id="ARBA00022908"/>
    </source>
</evidence>
<evidence type="ECO:0000256" key="5">
    <source>
        <dbReference type="PIRSR" id="PIRSR606118-50"/>
    </source>
</evidence>
<reference evidence="8" key="1">
    <citation type="journal article" date="2015" name="J. Clin. Microbiol.">
        <title>Co-Production of KPC-18 and VIM-1 Carbapenemases by Enterobacter cloacae: Implications for Newer beta-Lactam-beta-Lactamase Inhibitor Combinations.</title>
        <authorList>
            <person name="Thomson G.K."/>
            <person name="Snyder J.W."/>
            <person name="McElheny C.L."/>
            <person name="Thomson K.S."/>
            <person name="Doi Y."/>
        </authorList>
    </citation>
    <scope>NUCLEOTIDE SEQUENCE</scope>
    <source>
        <strain evidence="8">G6809</strain>
    </source>
</reference>
<dbReference type="InterPro" id="IPR006118">
    <property type="entry name" value="Recombinase_CS"/>
</dbReference>
<dbReference type="EMBL" id="KT884517">
    <property type="protein sequence ID" value="ALV83347.1"/>
    <property type="molecule type" value="Genomic_DNA"/>
</dbReference>
<evidence type="ECO:0000313" key="8">
    <source>
        <dbReference type="EMBL" id="ALV83347.1"/>
    </source>
</evidence>
<evidence type="ECO:0000256" key="1">
    <source>
        <dbReference type="ARBA" id="ARBA00009913"/>
    </source>
</evidence>
<dbReference type="Gene3D" id="3.40.50.1390">
    <property type="entry name" value="Resolvase, N-terminal catalytic domain"/>
    <property type="match status" value="1"/>
</dbReference>
<evidence type="ECO:0000259" key="7">
    <source>
        <dbReference type="PROSITE" id="PS51736"/>
    </source>
</evidence>
<dbReference type="InterPro" id="IPR006119">
    <property type="entry name" value="Resolv_N"/>
</dbReference>
<evidence type="ECO:0000256" key="4">
    <source>
        <dbReference type="ARBA" id="ARBA00023172"/>
    </source>
</evidence>
<dbReference type="CDD" id="cd03768">
    <property type="entry name" value="SR_ResInv"/>
    <property type="match status" value="1"/>
</dbReference>
<protein>
    <submittedName>
        <fullName evidence="8">Resolvase</fullName>
    </submittedName>
</protein>
<organism evidence="8">
    <name type="scientific">Enterobacter cloacae</name>
    <dbReference type="NCBI Taxonomy" id="550"/>
    <lineage>
        <taxon>Bacteria</taxon>
        <taxon>Pseudomonadati</taxon>
        <taxon>Pseudomonadota</taxon>
        <taxon>Gammaproteobacteria</taxon>
        <taxon>Enterobacterales</taxon>
        <taxon>Enterobacteriaceae</taxon>
        <taxon>Enterobacter</taxon>
        <taxon>Enterobacter cloacae complex</taxon>
    </lineage>
</organism>
<sequence length="185" mass="20117">MANIGYIRVSTDKQYTERQLDGVTLDEKFEEKVSGKNTNRPKLQEMIAYVRKGDVIHVHSLDRLGRNLRDVLDIIEHVKAKGASVQFHKEGITAGAEANAASNLMLNIFAAMSQMEREMMLERQAEGYAAAKAAGRKGARGNGAAVDRVGIVSALAAGQSIRTIAKDFNVSTSTVQRIKTEQAAA</sequence>
<dbReference type="GO" id="GO:0000150">
    <property type="term" value="F:DNA strand exchange activity"/>
    <property type="evidence" value="ECO:0007669"/>
    <property type="project" value="InterPro"/>
</dbReference>
<dbReference type="Gene3D" id="1.10.10.60">
    <property type="entry name" value="Homeodomain-like"/>
    <property type="match status" value="1"/>
</dbReference>
<dbReference type="SUPFAM" id="SSF53041">
    <property type="entry name" value="Resolvase-like"/>
    <property type="match status" value="1"/>
</dbReference>
<evidence type="ECO:0000256" key="6">
    <source>
        <dbReference type="PROSITE-ProRule" id="PRU10137"/>
    </source>
</evidence>
<dbReference type="PANTHER" id="PTHR30461:SF26">
    <property type="entry name" value="RESOLVASE HOMOLOG YNEB"/>
    <property type="match status" value="1"/>
</dbReference>
<dbReference type="AlphaFoldDB" id="A0A0U3THR2"/>
<dbReference type="InterPro" id="IPR050639">
    <property type="entry name" value="SSR_resolvase"/>
</dbReference>
<keyword evidence="4" id="KW-0233">DNA recombination</keyword>